<feature type="transmembrane region" description="Helical" evidence="5">
    <location>
        <begin position="285"/>
        <end position="303"/>
    </location>
</feature>
<dbReference type="SUPFAM" id="SSF103473">
    <property type="entry name" value="MFS general substrate transporter"/>
    <property type="match status" value="1"/>
</dbReference>
<feature type="transmembrane region" description="Helical" evidence="5">
    <location>
        <begin position="222"/>
        <end position="247"/>
    </location>
</feature>
<dbReference type="Gene3D" id="1.20.1250.20">
    <property type="entry name" value="MFS general substrate transporter like domains"/>
    <property type="match status" value="1"/>
</dbReference>
<dbReference type="InterPro" id="IPR052524">
    <property type="entry name" value="MFS_Cyanate_Porter"/>
</dbReference>
<proteinExistence type="predicted"/>
<reference evidence="7 8" key="1">
    <citation type="submission" date="2020-07" db="EMBL/GenBank/DDBJ databases">
        <title>Sequencing the genomes of 1000 actinobacteria strains.</title>
        <authorList>
            <person name="Klenk H.-P."/>
        </authorList>
    </citation>
    <scope>NUCLEOTIDE SEQUENCE [LARGE SCALE GENOMIC DNA]</scope>
    <source>
        <strain evidence="7 8">DSM 17380</strain>
    </source>
</reference>
<dbReference type="InterPro" id="IPR020846">
    <property type="entry name" value="MFS_dom"/>
</dbReference>
<feature type="transmembrane region" description="Helical" evidence="5">
    <location>
        <begin position="100"/>
        <end position="123"/>
    </location>
</feature>
<dbReference type="EMBL" id="JACCBD010000001">
    <property type="protein sequence ID" value="NYD28054.1"/>
    <property type="molecule type" value="Genomic_DNA"/>
</dbReference>
<sequence length="403" mass="41676">MSTPSKRLLWQFVAVFLVALNMRMTIAGVGPLLNDIADSRGVSAGTLGLLASIPLLTWAAVSPFAQTLSARFGMDRTVTLSLVVLALGTVWRSLDFSTANLWLGTVLIGAALAVANVLMPAIVKRDFGPRTPAVMGVYSAALGGAAGIGTAIAIPVSRAEVAGRPLGWEAGLLATGLTIPIALLAWILIAERGARRAARTAPAAPAPAPRVGRAVWRSKTAWLLACYMGAQSTSFYIFATWIAPIMFSRGASAAMTSTGITLFHICGMLGSLLAPLLLRFDGRSLLQVALPVIQLVGVVGLVLAPGATFVWIVALGLCCGAALSVSLTLIAQRSPDAHTAAAVSGMSQAVGYSIAALGPVLFGWAHDLSGGWTLPLVVSVAALTLHVSAGWILRDGRTVRLAN</sequence>
<keyword evidence="8" id="KW-1185">Reference proteome</keyword>
<comment type="subcellular location">
    <subcellularLocation>
        <location evidence="1">Cell membrane</location>
        <topology evidence="1">Multi-pass membrane protein</topology>
    </subcellularLocation>
</comment>
<accession>A0A852RIQ4</accession>
<evidence type="ECO:0000256" key="4">
    <source>
        <dbReference type="ARBA" id="ARBA00023136"/>
    </source>
</evidence>
<evidence type="ECO:0000256" key="3">
    <source>
        <dbReference type="ARBA" id="ARBA00022989"/>
    </source>
</evidence>
<feature type="transmembrane region" description="Helical" evidence="5">
    <location>
        <begin position="43"/>
        <end position="65"/>
    </location>
</feature>
<dbReference type="InterPro" id="IPR011701">
    <property type="entry name" value="MFS"/>
</dbReference>
<dbReference type="Proteomes" id="UP000586095">
    <property type="component" value="Unassembled WGS sequence"/>
</dbReference>
<feature type="transmembrane region" description="Helical" evidence="5">
    <location>
        <begin position="135"/>
        <end position="154"/>
    </location>
</feature>
<comment type="caution">
    <text evidence="7">The sequence shown here is derived from an EMBL/GenBank/DDBJ whole genome shotgun (WGS) entry which is preliminary data.</text>
</comment>
<keyword evidence="4 5" id="KW-0472">Membrane</keyword>
<organism evidence="7 8">
    <name type="scientific">Leucobacter aridicollis</name>
    <dbReference type="NCBI Taxonomy" id="283878"/>
    <lineage>
        <taxon>Bacteria</taxon>
        <taxon>Bacillati</taxon>
        <taxon>Actinomycetota</taxon>
        <taxon>Actinomycetes</taxon>
        <taxon>Micrococcales</taxon>
        <taxon>Microbacteriaceae</taxon>
        <taxon>Leucobacter</taxon>
    </lineage>
</organism>
<feature type="transmembrane region" description="Helical" evidence="5">
    <location>
        <begin position="166"/>
        <end position="189"/>
    </location>
</feature>
<dbReference type="PANTHER" id="PTHR23523:SF2">
    <property type="entry name" value="2-NITROIMIDAZOLE TRANSPORTER"/>
    <property type="match status" value="1"/>
</dbReference>
<feature type="transmembrane region" description="Helical" evidence="5">
    <location>
        <begin position="372"/>
        <end position="393"/>
    </location>
</feature>
<feature type="domain" description="Major facilitator superfamily (MFS) profile" evidence="6">
    <location>
        <begin position="7"/>
        <end position="397"/>
    </location>
</feature>
<name>A0A852RIQ4_9MICO</name>
<feature type="transmembrane region" description="Helical" evidence="5">
    <location>
        <begin position="259"/>
        <end position="278"/>
    </location>
</feature>
<keyword evidence="2 5" id="KW-0812">Transmembrane</keyword>
<feature type="transmembrane region" description="Helical" evidence="5">
    <location>
        <begin position="343"/>
        <end position="366"/>
    </location>
</feature>
<dbReference type="Pfam" id="PF07690">
    <property type="entry name" value="MFS_1"/>
    <property type="match status" value="1"/>
</dbReference>
<evidence type="ECO:0000256" key="2">
    <source>
        <dbReference type="ARBA" id="ARBA00022692"/>
    </source>
</evidence>
<evidence type="ECO:0000313" key="8">
    <source>
        <dbReference type="Proteomes" id="UP000586095"/>
    </source>
</evidence>
<dbReference type="InterPro" id="IPR036259">
    <property type="entry name" value="MFS_trans_sf"/>
</dbReference>
<evidence type="ECO:0000256" key="5">
    <source>
        <dbReference type="SAM" id="Phobius"/>
    </source>
</evidence>
<dbReference type="PROSITE" id="PS50850">
    <property type="entry name" value="MFS"/>
    <property type="match status" value="1"/>
</dbReference>
<gene>
    <name evidence="7" type="ORF">BJ960_002857</name>
</gene>
<feature type="transmembrane region" description="Helical" evidence="5">
    <location>
        <begin position="309"/>
        <end position="331"/>
    </location>
</feature>
<dbReference type="AlphaFoldDB" id="A0A852RIQ4"/>
<feature type="transmembrane region" description="Helical" evidence="5">
    <location>
        <begin position="77"/>
        <end position="94"/>
    </location>
</feature>
<protein>
    <submittedName>
        <fullName evidence="7">CP family cyanate transporter-like MFS transporter</fullName>
    </submittedName>
</protein>
<evidence type="ECO:0000313" key="7">
    <source>
        <dbReference type="EMBL" id="NYD28054.1"/>
    </source>
</evidence>
<dbReference type="GO" id="GO:0005886">
    <property type="term" value="C:plasma membrane"/>
    <property type="evidence" value="ECO:0007669"/>
    <property type="project" value="UniProtKB-SubCell"/>
</dbReference>
<dbReference type="PANTHER" id="PTHR23523">
    <property type="match status" value="1"/>
</dbReference>
<dbReference type="RefSeq" id="WP_185987782.1">
    <property type="nucleotide sequence ID" value="NZ_BAAALZ010000001.1"/>
</dbReference>
<dbReference type="GO" id="GO:0022857">
    <property type="term" value="F:transmembrane transporter activity"/>
    <property type="evidence" value="ECO:0007669"/>
    <property type="project" value="InterPro"/>
</dbReference>
<evidence type="ECO:0000259" key="6">
    <source>
        <dbReference type="PROSITE" id="PS50850"/>
    </source>
</evidence>
<keyword evidence="3 5" id="KW-1133">Transmembrane helix</keyword>
<evidence type="ECO:0000256" key="1">
    <source>
        <dbReference type="ARBA" id="ARBA00004651"/>
    </source>
</evidence>